<feature type="transmembrane region" description="Helical" evidence="6">
    <location>
        <begin position="97"/>
        <end position="115"/>
    </location>
</feature>
<dbReference type="PANTHER" id="PTHR43461">
    <property type="entry name" value="TRANSMEMBRANE PROTEIN 256"/>
    <property type="match status" value="1"/>
</dbReference>
<keyword evidence="8" id="KW-1185">Reference proteome</keyword>
<proteinExistence type="inferred from homology"/>
<evidence type="ECO:0000256" key="4">
    <source>
        <dbReference type="ARBA" id="ARBA00022989"/>
    </source>
</evidence>
<accession>A0AAU9WMF9</accession>
<dbReference type="InterPro" id="IPR006696">
    <property type="entry name" value="DUF423"/>
</dbReference>
<feature type="transmembrane region" description="Helical" evidence="6">
    <location>
        <begin position="12"/>
        <end position="33"/>
    </location>
</feature>
<evidence type="ECO:0000256" key="3">
    <source>
        <dbReference type="ARBA" id="ARBA00022692"/>
    </source>
</evidence>
<dbReference type="GO" id="GO:0016020">
    <property type="term" value="C:membrane"/>
    <property type="evidence" value="ECO:0007669"/>
    <property type="project" value="UniProtKB-SubCell"/>
</dbReference>
<comment type="similarity">
    <text evidence="2">Belongs to the TMEM256 family.</text>
</comment>
<evidence type="ECO:0000256" key="5">
    <source>
        <dbReference type="ARBA" id="ARBA00023136"/>
    </source>
</evidence>
<evidence type="ECO:0008006" key="9">
    <source>
        <dbReference type="Google" id="ProtNLM"/>
    </source>
</evidence>
<keyword evidence="4 6" id="KW-1133">Transmembrane helix</keyword>
<keyword evidence="5 6" id="KW-0472">Membrane</keyword>
<dbReference type="EMBL" id="CALNXJ010000017">
    <property type="protein sequence ID" value="CAH3119205.1"/>
    <property type="molecule type" value="Genomic_DNA"/>
</dbReference>
<name>A0AAU9WMF9_9CNID</name>
<evidence type="ECO:0000256" key="1">
    <source>
        <dbReference type="ARBA" id="ARBA00004141"/>
    </source>
</evidence>
<keyword evidence="3 6" id="KW-0812">Transmembrane</keyword>
<dbReference type="PANTHER" id="PTHR43461:SF1">
    <property type="entry name" value="TRANSMEMBRANE PROTEIN 256"/>
    <property type="match status" value="1"/>
</dbReference>
<feature type="transmembrane region" description="Helical" evidence="6">
    <location>
        <begin position="70"/>
        <end position="90"/>
    </location>
</feature>
<reference evidence="7 8" key="1">
    <citation type="submission" date="2022-05" db="EMBL/GenBank/DDBJ databases">
        <authorList>
            <consortium name="Genoscope - CEA"/>
            <person name="William W."/>
        </authorList>
    </citation>
    <scope>NUCLEOTIDE SEQUENCE [LARGE SCALE GENOMIC DNA]</scope>
</reference>
<sequence length="117" mass="12805">MLHFSPTVFHKIAGVSGVLAIALGAYGSHASFLNEEDAKKYKESFMTGNLYHHLHNLVLLAVPFTKRPNLAGSLICTGILLFSGSCYLVGLKKDRSYGKLAPYGAYFLMAGWLTFAF</sequence>
<dbReference type="AlphaFoldDB" id="A0AAU9WMF9"/>
<dbReference type="Pfam" id="PF04241">
    <property type="entry name" value="DUF423"/>
    <property type="match status" value="1"/>
</dbReference>
<organism evidence="7 8">
    <name type="scientific">Pocillopora meandrina</name>
    <dbReference type="NCBI Taxonomy" id="46732"/>
    <lineage>
        <taxon>Eukaryota</taxon>
        <taxon>Metazoa</taxon>
        <taxon>Cnidaria</taxon>
        <taxon>Anthozoa</taxon>
        <taxon>Hexacorallia</taxon>
        <taxon>Scleractinia</taxon>
        <taxon>Astrocoeniina</taxon>
        <taxon>Pocilloporidae</taxon>
        <taxon>Pocillopora</taxon>
    </lineage>
</organism>
<dbReference type="Proteomes" id="UP001159428">
    <property type="component" value="Unassembled WGS sequence"/>
</dbReference>
<evidence type="ECO:0000256" key="2">
    <source>
        <dbReference type="ARBA" id="ARBA00006208"/>
    </source>
</evidence>
<gene>
    <name evidence="7" type="ORF">PMEA_00008060</name>
</gene>
<comment type="subcellular location">
    <subcellularLocation>
        <location evidence="1">Membrane</location>
        <topology evidence="1">Multi-pass membrane protein</topology>
    </subcellularLocation>
</comment>
<evidence type="ECO:0000256" key="6">
    <source>
        <dbReference type="SAM" id="Phobius"/>
    </source>
</evidence>
<evidence type="ECO:0000313" key="8">
    <source>
        <dbReference type="Proteomes" id="UP001159428"/>
    </source>
</evidence>
<comment type="caution">
    <text evidence="7">The sequence shown here is derived from an EMBL/GenBank/DDBJ whole genome shotgun (WGS) entry which is preliminary data.</text>
</comment>
<evidence type="ECO:0000313" key="7">
    <source>
        <dbReference type="EMBL" id="CAH3119205.1"/>
    </source>
</evidence>
<protein>
    <recommendedName>
        <fullName evidence="9">Transmembrane protein 256 homolog</fullName>
    </recommendedName>
</protein>